<evidence type="ECO:0000313" key="3">
    <source>
        <dbReference type="Proteomes" id="UP001152799"/>
    </source>
</evidence>
<organism evidence="2 3">
    <name type="scientific">Ceutorhynchus assimilis</name>
    <name type="common">cabbage seed weevil</name>
    <dbReference type="NCBI Taxonomy" id="467358"/>
    <lineage>
        <taxon>Eukaryota</taxon>
        <taxon>Metazoa</taxon>
        <taxon>Ecdysozoa</taxon>
        <taxon>Arthropoda</taxon>
        <taxon>Hexapoda</taxon>
        <taxon>Insecta</taxon>
        <taxon>Pterygota</taxon>
        <taxon>Neoptera</taxon>
        <taxon>Endopterygota</taxon>
        <taxon>Coleoptera</taxon>
        <taxon>Polyphaga</taxon>
        <taxon>Cucujiformia</taxon>
        <taxon>Curculionidae</taxon>
        <taxon>Ceutorhynchinae</taxon>
        <taxon>Ceutorhynchus</taxon>
    </lineage>
</organism>
<sequence length="222" mass="24004">MDDGSFNPSNRYYESDLTRQKYYENKTYAQPTIAESKKDSKESRFGSISYGSSGNGNGYGTTGVGYGSMKIDIGGVALGALIGLGAILIIPKIAQVFAMGHGGYRRSLEDEMSTITNLLSKIDNSLEANNIDSTSCTQRMICNIVNDAMKNEKAGESTAFDEFVASFTKNPLFSYAIDGSAIKEAIKTGQLEDIDKCSSTYSKCPLNRENIVKVVSSLIPAE</sequence>
<gene>
    <name evidence="2" type="ORF">CEUTPL_LOCUS6629</name>
</gene>
<evidence type="ECO:0000313" key="2">
    <source>
        <dbReference type="EMBL" id="CAG9766035.1"/>
    </source>
</evidence>
<keyword evidence="1" id="KW-0472">Membrane</keyword>
<proteinExistence type="predicted"/>
<feature type="transmembrane region" description="Helical" evidence="1">
    <location>
        <begin position="76"/>
        <end position="98"/>
    </location>
</feature>
<name>A0A9N9MMD5_9CUCU</name>
<reference evidence="2" key="1">
    <citation type="submission" date="2022-01" db="EMBL/GenBank/DDBJ databases">
        <authorList>
            <person name="King R."/>
        </authorList>
    </citation>
    <scope>NUCLEOTIDE SEQUENCE</scope>
</reference>
<keyword evidence="1" id="KW-1133">Transmembrane helix</keyword>
<dbReference type="OrthoDB" id="6356735at2759"/>
<protein>
    <submittedName>
        <fullName evidence="2">Uncharacterized protein</fullName>
    </submittedName>
</protein>
<accession>A0A9N9MMD5</accession>
<keyword evidence="3" id="KW-1185">Reference proteome</keyword>
<dbReference type="EMBL" id="OU892279">
    <property type="protein sequence ID" value="CAG9766035.1"/>
    <property type="molecule type" value="Genomic_DNA"/>
</dbReference>
<evidence type="ECO:0000256" key="1">
    <source>
        <dbReference type="SAM" id="Phobius"/>
    </source>
</evidence>
<dbReference type="Proteomes" id="UP001152799">
    <property type="component" value="Chromosome 3"/>
</dbReference>
<keyword evidence="1" id="KW-0812">Transmembrane</keyword>
<dbReference type="AlphaFoldDB" id="A0A9N9MMD5"/>